<accession>A0ABR2UIK7</accession>
<feature type="domain" description="Putative 5'-nucleotidase C-terminal" evidence="3">
    <location>
        <begin position="411"/>
        <end position="609"/>
    </location>
</feature>
<name>A0ABR2UIK7_9PEZI</name>
<dbReference type="Pfam" id="PF21953">
    <property type="entry name" value="NadN_nucleosid_C"/>
    <property type="match status" value="1"/>
</dbReference>
<dbReference type="Pfam" id="PF00149">
    <property type="entry name" value="Metallophos"/>
    <property type="match status" value="1"/>
</dbReference>
<dbReference type="Gene3D" id="3.90.780.10">
    <property type="entry name" value="5'-Nucleotidase, C-terminal domain"/>
    <property type="match status" value="1"/>
</dbReference>
<dbReference type="PIRSF" id="PIRSF017316">
    <property type="entry name" value="Pesterase_C1039"/>
    <property type="match status" value="1"/>
</dbReference>
<evidence type="ECO:0000256" key="1">
    <source>
        <dbReference type="SAM" id="SignalP"/>
    </source>
</evidence>
<dbReference type="EMBL" id="JARVKF010000429">
    <property type="protein sequence ID" value="KAK9414194.1"/>
    <property type="molecule type" value="Genomic_DNA"/>
</dbReference>
<evidence type="ECO:0000313" key="4">
    <source>
        <dbReference type="EMBL" id="KAK9414194.1"/>
    </source>
</evidence>
<dbReference type="InterPro" id="IPR053828">
    <property type="entry name" value="Nucleosidase_C"/>
</dbReference>
<dbReference type="PROSITE" id="PS51257">
    <property type="entry name" value="PROKAR_LIPOPROTEIN"/>
    <property type="match status" value="1"/>
</dbReference>
<comment type="caution">
    <text evidence="4">The sequence shown here is derived from an EMBL/GenBank/DDBJ whole genome shotgun (WGS) entry which is preliminary data.</text>
</comment>
<protein>
    <submittedName>
        <fullName evidence="4">Calcineurin-like phosphoesterase domain-containing protein</fullName>
    </submittedName>
</protein>
<dbReference type="CDD" id="cd07407">
    <property type="entry name" value="MPP_YHR202W_N"/>
    <property type="match status" value="1"/>
</dbReference>
<gene>
    <name evidence="4" type="ORF">SUNI508_02293</name>
</gene>
<dbReference type="Gene3D" id="3.60.21.10">
    <property type="match status" value="1"/>
</dbReference>
<proteinExistence type="predicted"/>
<evidence type="ECO:0000259" key="2">
    <source>
        <dbReference type="Pfam" id="PF00149"/>
    </source>
</evidence>
<organism evidence="4 5">
    <name type="scientific">Seiridium unicorne</name>
    <dbReference type="NCBI Taxonomy" id="138068"/>
    <lineage>
        <taxon>Eukaryota</taxon>
        <taxon>Fungi</taxon>
        <taxon>Dikarya</taxon>
        <taxon>Ascomycota</taxon>
        <taxon>Pezizomycotina</taxon>
        <taxon>Sordariomycetes</taxon>
        <taxon>Xylariomycetidae</taxon>
        <taxon>Amphisphaeriales</taxon>
        <taxon>Sporocadaceae</taxon>
        <taxon>Seiridium</taxon>
    </lineage>
</organism>
<feature type="chain" id="PRO_5047443258" evidence="1">
    <location>
        <begin position="23"/>
        <end position="656"/>
    </location>
</feature>
<keyword evidence="1" id="KW-0732">Signal</keyword>
<dbReference type="InterPro" id="IPR014485">
    <property type="entry name" value="Pesterase_C1039"/>
</dbReference>
<dbReference type="InterPro" id="IPR036907">
    <property type="entry name" value="5'-Nucleotdase_C_sf"/>
</dbReference>
<evidence type="ECO:0000313" key="5">
    <source>
        <dbReference type="Proteomes" id="UP001408356"/>
    </source>
</evidence>
<dbReference type="SUPFAM" id="SSF56300">
    <property type="entry name" value="Metallo-dependent phosphatases"/>
    <property type="match status" value="1"/>
</dbReference>
<evidence type="ECO:0000259" key="3">
    <source>
        <dbReference type="Pfam" id="PF21953"/>
    </source>
</evidence>
<feature type="domain" description="Calcineurin-like phosphoesterase" evidence="2">
    <location>
        <begin position="63"/>
        <end position="292"/>
    </location>
</feature>
<dbReference type="InterPro" id="IPR029052">
    <property type="entry name" value="Metallo-depent_PP-like"/>
</dbReference>
<dbReference type="InterPro" id="IPR006179">
    <property type="entry name" value="5_nucleotidase/apyrase"/>
</dbReference>
<dbReference type="SUPFAM" id="SSF55816">
    <property type="entry name" value="5'-nucleotidase (syn. UDP-sugar hydrolase), C-terminal domain"/>
    <property type="match status" value="1"/>
</dbReference>
<sequence>MRSFSTIASFVAAASFVPAGLACDSCYGPTNHVEHVRHVKRMQPGVANASYGPTRELEWGQLNFLHTTDTHGWLEGHLKEGNYGADWGDFVSFSTYMKQKASEMGVDLLLVDTGDLHDGNGLSDVTSPDAEITNPIFEKVDYDLLTIGNHELYLAEVAYQTFTELSKFWGDKYLTSNVQILNNATNEWEYIGQQYKYFTTAQGVRIMAFGVLFDFTGNVNISKVTPAKTLVTEDWFLDAVNYTEPVDLFLVLGHNPARVGEDTGSTFGVVHDAIRSVHTNTPIQFFGGHSHIRDFAVLDASSTSIESGRYCETLGWVSMSGFSKCSSGWKGAKNPEGVPNPSKKAVTNSTSPYKYSRRYLDWNRATFDFHAVGGQSAATFDTALGLDTTSAITTYREQLNLGQIYGCAPQSYCMTCAEFNSTDNIFPLLSNALATAVVNETRQDIPRYIIANTGSIRFDLYKGPFTYDDFFIVSPFTDVFMYVPEVPCSLASTVLDSLNNAGANEKRNFGYMPIERDICVDPITAPLTARDVVDHAHLHTAVTRRQVVDLVAGYTTTDDFGTDGDDTAHSAIPYYSIPDFFQGEGGFSEEGCTGTADLIFLDFIQSDVLAILGSDYSDSDVGYYINSTFTTRDYLPLFVEQSDIFQSGMPNCTTSS</sequence>
<dbReference type="PANTHER" id="PTHR11575:SF22">
    <property type="entry name" value="ADL392WP"/>
    <property type="match status" value="1"/>
</dbReference>
<dbReference type="InterPro" id="IPR041823">
    <property type="entry name" value="YHR202W_N"/>
</dbReference>
<dbReference type="PANTHER" id="PTHR11575">
    <property type="entry name" value="5'-NUCLEOTIDASE-RELATED"/>
    <property type="match status" value="1"/>
</dbReference>
<keyword evidence="5" id="KW-1185">Reference proteome</keyword>
<dbReference type="InterPro" id="IPR004843">
    <property type="entry name" value="Calcineurin-like_PHP"/>
</dbReference>
<reference evidence="4 5" key="1">
    <citation type="journal article" date="2024" name="J. Plant Pathol.">
        <title>Sequence and assembly of the genome of Seiridium unicorne, isolate CBS 538.82, causal agent of cypress canker disease.</title>
        <authorList>
            <person name="Scali E."/>
            <person name="Rocca G.D."/>
            <person name="Danti R."/>
            <person name="Garbelotto M."/>
            <person name="Barberini S."/>
            <person name="Baroncelli R."/>
            <person name="Emiliani G."/>
        </authorList>
    </citation>
    <scope>NUCLEOTIDE SEQUENCE [LARGE SCALE GENOMIC DNA]</scope>
    <source>
        <strain evidence="4 5">BM-138-508</strain>
    </source>
</reference>
<dbReference type="Proteomes" id="UP001408356">
    <property type="component" value="Unassembled WGS sequence"/>
</dbReference>
<feature type="signal peptide" evidence="1">
    <location>
        <begin position="1"/>
        <end position="22"/>
    </location>
</feature>